<dbReference type="GO" id="GO:0043565">
    <property type="term" value="F:sequence-specific DNA binding"/>
    <property type="evidence" value="ECO:0007669"/>
    <property type="project" value="InterPro"/>
</dbReference>
<feature type="domain" description="HTH araC/xylS-type" evidence="4">
    <location>
        <begin position="8"/>
        <end position="106"/>
    </location>
</feature>
<dbReference type="Gene3D" id="3.20.80.10">
    <property type="entry name" value="Regulatory factor, effector binding domain"/>
    <property type="match status" value="1"/>
</dbReference>
<dbReference type="RefSeq" id="WP_160802278.1">
    <property type="nucleotide sequence ID" value="NZ_WUUL01000010.1"/>
</dbReference>
<dbReference type="SMART" id="SM00871">
    <property type="entry name" value="AraC_E_bind"/>
    <property type="match status" value="1"/>
</dbReference>
<accession>A0A6I4VY90</accession>
<dbReference type="PANTHER" id="PTHR47504:SF5">
    <property type="entry name" value="RIGHT ORIGIN-BINDING PROTEIN"/>
    <property type="match status" value="1"/>
</dbReference>
<dbReference type="GO" id="GO:0003700">
    <property type="term" value="F:DNA-binding transcription factor activity"/>
    <property type="evidence" value="ECO:0007669"/>
    <property type="project" value="InterPro"/>
</dbReference>
<evidence type="ECO:0000256" key="3">
    <source>
        <dbReference type="ARBA" id="ARBA00023163"/>
    </source>
</evidence>
<organism evidence="5 6">
    <name type="scientific">Shimazuella alba</name>
    <dbReference type="NCBI Taxonomy" id="2690964"/>
    <lineage>
        <taxon>Bacteria</taxon>
        <taxon>Bacillati</taxon>
        <taxon>Bacillota</taxon>
        <taxon>Bacilli</taxon>
        <taxon>Bacillales</taxon>
        <taxon>Thermoactinomycetaceae</taxon>
        <taxon>Shimazuella</taxon>
    </lineage>
</organism>
<dbReference type="SUPFAM" id="SSF46689">
    <property type="entry name" value="Homeodomain-like"/>
    <property type="match status" value="2"/>
</dbReference>
<sequence>MNSLKDMNDALTYIEKNLDNEIDMAEVAKIARCSEFHFKKIFSYLAGITLLEYIRRRRLTVAGFELKDQHKKVIDVAVKYGYHSPDSFAKAFYQLHGVNPSQVNKEGKSLKAFPRLTFQLTINGGSELNYRIEKKEAFTIVGIKETIPLVYKGENPAITEMLMKITDDVYSKLKSLANVEPLGGYNASFHFREREDEEKAKLDHLIGVATTKKDLLGLNSIDVAPSTWAIFTVSSSPSKIQEIWGQIYAGWFPSSNYQVVEGPEILFTEYEDTDSSGYKSEIWIPVYKRSSLG</sequence>
<name>A0A6I4VY90_9BACL</name>
<dbReference type="InterPro" id="IPR018060">
    <property type="entry name" value="HTH_AraC"/>
</dbReference>
<evidence type="ECO:0000256" key="1">
    <source>
        <dbReference type="ARBA" id="ARBA00023015"/>
    </source>
</evidence>
<keyword evidence="1" id="KW-0805">Transcription regulation</keyword>
<dbReference type="PROSITE" id="PS01124">
    <property type="entry name" value="HTH_ARAC_FAMILY_2"/>
    <property type="match status" value="1"/>
</dbReference>
<dbReference type="Pfam" id="PF12833">
    <property type="entry name" value="HTH_18"/>
    <property type="match status" value="1"/>
</dbReference>
<keyword evidence="6" id="KW-1185">Reference proteome</keyword>
<evidence type="ECO:0000259" key="4">
    <source>
        <dbReference type="PROSITE" id="PS01124"/>
    </source>
</evidence>
<dbReference type="PANTHER" id="PTHR47504">
    <property type="entry name" value="RIGHT ORIGIN-BINDING PROTEIN"/>
    <property type="match status" value="1"/>
</dbReference>
<evidence type="ECO:0000313" key="6">
    <source>
        <dbReference type="Proteomes" id="UP000430692"/>
    </source>
</evidence>
<evidence type="ECO:0000313" key="5">
    <source>
        <dbReference type="EMBL" id="MXQ54925.1"/>
    </source>
</evidence>
<dbReference type="SMART" id="SM00342">
    <property type="entry name" value="HTH_ARAC"/>
    <property type="match status" value="1"/>
</dbReference>
<dbReference type="InterPro" id="IPR050959">
    <property type="entry name" value="MarA-like"/>
</dbReference>
<evidence type="ECO:0000256" key="2">
    <source>
        <dbReference type="ARBA" id="ARBA00023125"/>
    </source>
</evidence>
<dbReference type="InterPro" id="IPR011256">
    <property type="entry name" value="Reg_factor_effector_dom_sf"/>
</dbReference>
<dbReference type="InterPro" id="IPR029442">
    <property type="entry name" value="GyrI-like"/>
</dbReference>
<proteinExistence type="predicted"/>
<reference evidence="5 6" key="1">
    <citation type="submission" date="2019-12" db="EMBL/GenBank/DDBJ databases">
        <title>Whole-genome analyses of novel actinobacteria.</title>
        <authorList>
            <person name="Sahin N."/>
            <person name="Saygin H."/>
        </authorList>
    </citation>
    <scope>NUCLEOTIDE SEQUENCE [LARGE SCALE GENOMIC DNA]</scope>
    <source>
        <strain evidence="5 6">KC615</strain>
    </source>
</reference>
<protein>
    <submittedName>
        <fullName evidence="5">Helix-turn-helix domain-containing protein</fullName>
    </submittedName>
</protein>
<dbReference type="SUPFAM" id="SSF55136">
    <property type="entry name" value="Probable bacterial effector-binding domain"/>
    <property type="match status" value="1"/>
</dbReference>
<dbReference type="Pfam" id="PF06445">
    <property type="entry name" value="GyrI-like"/>
    <property type="match status" value="1"/>
</dbReference>
<keyword evidence="2" id="KW-0238">DNA-binding</keyword>
<dbReference type="EMBL" id="WUUL01000010">
    <property type="protein sequence ID" value="MXQ54925.1"/>
    <property type="molecule type" value="Genomic_DNA"/>
</dbReference>
<keyword evidence="3" id="KW-0804">Transcription</keyword>
<dbReference type="Gene3D" id="1.10.10.60">
    <property type="entry name" value="Homeodomain-like"/>
    <property type="match status" value="2"/>
</dbReference>
<dbReference type="AlphaFoldDB" id="A0A6I4VY90"/>
<dbReference type="InterPro" id="IPR009057">
    <property type="entry name" value="Homeodomain-like_sf"/>
</dbReference>
<gene>
    <name evidence="5" type="ORF">GSM42_14600</name>
</gene>
<comment type="caution">
    <text evidence="5">The sequence shown here is derived from an EMBL/GenBank/DDBJ whole genome shotgun (WGS) entry which is preliminary data.</text>
</comment>
<dbReference type="Proteomes" id="UP000430692">
    <property type="component" value="Unassembled WGS sequence"/>
</dbReference>
<dbReference type="InterPro" id="IPR010499">
    <property type="entry name" value="AraC_E-bd"/>
</dbReference>